<protein>
    <submittedName>
        <fullName evidence="8">Flavin-containing monooxygenase FMO GS-OX1</fullName>
    </submittedName>
</protein>
<evidence type="ECO:0000256" key="2">
    <source>
        <dbReference type="ARBA" id="ARBA00009183"/>
    </source>
</evidence>
<dbReference type="InterPro" id="IPR020946">
    <property type="entry name" value="Flavin_mOase-like"/>
</dbReference>
<evidence type="ECO:0000256" key="1">
    <source>
        <dbReference type="ARBA" id="ARBA00001974"/>
    </source>
</evidence>
<comment type="cofactor">
    <cofactor evidence="1">
        <name>FAD</name>
        <dbReference type="ChEBI" id="CHEBI:57692"/>
    </cofactor>
</comment>
<sequence>MLRTSSLRGISLGIGAMSIKPQSVRVGIVGGGAAGIIAAKCLRDVGHEVVVFEKAGNVGGVWKYDDSAEAPSSVLYKSLHTNLPTAIMQLKEFPFQKGVPSFPSHADVLTYLQNYSKHYKVDKFVRLNSAVTSMNKVEGKWKIGVSSKEQGEYEELFDRVVVCNGHFSKPSLAPIKGIENYKGVVSHSRAYRTPEPFKGKRVVVIGRGPSGQDISLELARNGAAEVIVATLDYDPNAVDPEDQRVLKPAIDYIAEDGLVVFTDGSVIPSPDEIMHCTGYLYTVKDLFPSKLLFPQAFVQPNGLKDEVAADLLQSTTNQNAVAPVYKQLFAIEDPTAAFIGLPFSNLPFLCFQLQARWIARVFAGSVLLPSKEDMYEDFFAYLGTLKDGVRKLHQLGMRQKDYFTELAVLSKFEVGEEIHEIYEDARFLRQNFPYTYRTAEYRQDEVTGKWVRRIKSSGSPSELVEEFSG</sequence>
<keyword evidence="5" id="KW-0521">NADP</keyword>
<dbReference type="SUPFAM" id="SSF51905">
    <property type="entry name" value="FAD/NAD(P)-binding domain"/>
    <property type="match status" value="2"/>
</dbReference>
<reference evidence="8" key="1">
    <citation type="submission" date="2023-08" db="EMBL/GenBank/DDBJ databases">
        <title>Reference Genome Resource for the Citrus Pathogen Phytophthora citrophthora.</title>
        <authorList>
            <person name="Moller H."/>
            <person name="Coetzee B."/>
            <person name="Rose L.J."/>
            <person name="Van Niekerk J.M."/>
        </authorList>
    </citation>
    <scope>NUCLEOTIDE SEQUENCE</scope>
    <source>
        <strain evidence="8">STE-U-9442</strain>
    </source>
</reference>
<dbReference type="InterPro" id="IPR000960">
    <property type="entry name" value="Flavin_mOase"/>
</dbReference>
<proteinExistence type="inferred from homology"/>
<evidence type="ECO:0000256" key="5">
    <source>
        <dbReference type="ARBA" id="ARBA00022857"/>
    </source>
</evidence>
<evidence type="ECO:0000256" key="3">
    <source>
        <dbReference type="ARBA" id="ARBA00022630"/>
    </source>
</evidence>
<dbReference type="Pfam" id="PF00743">
    <property type="entry name" value="FMO-like"/>
    <property type="match status" value="2"/>
</dbReference>
<organism evidence="8 9">
    <name type="scientific">Phytophthora citrophthora</name>
    <dbReference type="NCBI Taxonomy" id="4793"/>
    <lineage>
        <taxon>Eukaryota</taxon>
        <taxon>Sar</taxon>
        <taxon>Stramenopiles</taxon>
        <taxon>Oomycota</taxon>
        <taxon>Peronosporomycetes</taxon>
        <taxon>Peronosporales</taxon>
        <taxon>Peronosporaceae</taxon>
        <taxon>Phytophthora</taxon>
    </lineage>
</organism>
<evidence type="ECO:0000313" key="8">
    <source>
        <dbReference type="EMBL" id="KAK1939232.1"/>
    </source>
</evidence>
<accession>A0AAD9LKM9</accession>
<evidence type="ECO:0000256" key="4">
    <source>
        <dbReference type="ARBA" id="ARBA00022827"/>
    </source>
</evidence>
<evidence type="ECO:0000256" key="7">
    <source>
        <dbReference type="ARBA" id="ARBA00023033"/>
    </source>
</evidence>
<dbReference type="Proteomes" id="UP001259832">
    <property type="component" value="Unassembled WGS sequence"/>
</dbReference>
<keyword evidence="4" id="KW-0274">FAD</keyword>
<dbReference type="EMBL" id="JASMQC010000016">
    <property type="protein sequence ID" value="KAK1939232.1"/>
    <property type="molecule type" value="Genomic_DNA"/>
</dbReference>
<dbReference type="PRINTS" id="PR00370">
    <property type="entry name" value="FMOXYGENASE"/>
</dbReference>
<keyword evidence="3" id="KW-0285">Flavoprotein</keyword>
<dbReference type="InterPro" id="IPR036188">
    <property type="entry name" value="FAD/NAD-bd_sf"/>
</dbReference>
<dbReference type="PANTHER" id="PTHR23023">
    <property type="entry name" value="DIMETHYLANILINE MONOOXYGENASE"/>
    <property type="match status" value="1"/>
</dbReference>
<dbReference type="GO" id="GO:0004499">
    <property type="term" value="F:N,N-dimethylaniline monooxygenase activity"/>
    <property type="evidence" value="ECO:0007669"/>
    <property type="project" value="InterPro"/>
</dbReference>
<dbReference type="AlphaFoldDB" id="A0AAD9LKM9"/>
<keyword evidence="6" id="KW-0560">Oxidoreductase</keyword>
<dbReference type="FunFam" id="3.50.50.60:FF:000138">
    <property type="entry name" value="Flavin-containing monooxygenase"/>
    <property type="match status" value="1"/>
</dbReference>
<evidence type="ECO:0000313" key="9">
    <source>
        <dbReference type="Proteomes" id="UP001259832"/>
    </source>
</evidence>
<dbReference type="PIRSF" id="PIRSF000332">
    <property type="entry name" value="FMO"/>
    <property type="match status" value="1"/>
</dbReference>
<comment type="similarity">
    <text evidence="2">Belongs to the FMO family.</text>
</comment>
<dbReference type="InterPro" id="IPR050346">
    <property type="entry name" value="FMO-like"/>
</dbReference>
<name>A0AAD9LKM9_9STRA</name>
<gene>
    <name evidence="8" type="ORF">P3T76_008616</name>
</gene>
<evidence type="ECO:0000256" key="6">
    <source>
        <dbReference type="ARBA" id="ARBA00023002"/>
    </source>
</evidence>
<keyword evidence="9" id="KW-1185">Reference proteome</keyword>
<keyword evidence="7 8" id="KW-0503">Monooxygenase</keyword>
<dbReference type="GO" id="GO:0050661">
    <property type="term" value="F:NADP binding"/>
    <property type="evidence" value="ECO:0007669"/>
    <property type="project" value="InterPro"/>
</dbReference>
<comment type="caution">
    <text evidence="8">The sequence shown here is derived from an EMBL/GenBank/DDBJ whole genome shotgun (WGS) entry which is preliminary data.</text>
</comment>
<dbReference type="Gene3D" id="3.50.50.60">
    <property type="entry name" value="FAD/NAD(P)-binding domain"/>
    <property type="match status" value="3"/>
</dbReference>
<dbReference type="GO" id="GO:0050660">
    <property type="term" value="F:flavin adenine dinucleotide binding"/>
    <property type="evidence" value="ECO:0007669"/>
    <property type="project" value="InterPro"/>
</dbReference>